<dbReference type="InterPro" id="IPR050706">
    <property type="entry name" value="Cyclic-di-GMP_PDE-like"/>
</dbReference>
<dbReference type="RefSeq" id="WP_126756528.1">
    <property type="nucleotide sequence ID" value="NZ_PIPQ01000001.1"/>
</dbReference>
<feature type="transmembrane region" description="Helical" evidence="1">
    <location>
        <begin position="100"/>
        <end position="128"/>
    </location>
</feature>
<feature type="transmembrane region" description="Helical" evidence="1">
    <location>
        <begin position="140"/>
        <end position="158"/>
    </location>
</feature>
<feature type="transmembrane region" description="Helical" evidence="1">
    <location>
        <begin position="12"/>
        <end position="30"/>
    </location>
</feature>
<evidence type="ECO:0000313" key="4">
    <source>
        <dbReference type="EMBL" id="RUO44131.1"/>
    </source>
</evidence>
<dbReference type="PANTHER" id="PTHR33121:SF70">
    <property type="entry name" value="SIGNALING PROTEIN YKOW"/>
    <property type="match status" value="1"/>
</dbReference>
<evidence type="ECO:0000313" key="5">
    <source>
        <dbReference type="Proteomes" id="UP000286976"/>
    </source>
</evidence>
<keyword evidence="1" id="KW-0812">Transmembrane</keyword>
<dbReference type="SMART" id="SM00052">
    <property type="entry name" value="EAL"/>
    <property type="match status" value="1"/>
</dbReference>
<dbReference type="PANTHER" id="PTHR33121">
    <property type="entry name" value="CYCLIC DI-GMP PHOSPHODIESTERASE PDEF"/>
    <property type="match status" value="1"/>
</dbReference>
<dbReference type="NCBIfam" id="TIGR00254">
    <property type="entry name" value="GGDEF"/>
    <property type="match status" value="1"/>
</dbReference>
<dbReference type="Pfam" id="PF00563">
    <property type="entry name" value="EAL"/>
    <property type="match status" value="1"/>
</dbReference>
<keyword evidence="5" id="KW-1185">Reference proteome</keyword>
<dbReference type="GO" id="GO:0071111">
    <property type="term" value="F:cyclic-guanylate-specific phosphodiesterase activity"/>
    <property type="evidence" value="ECO:0007669"/>
    <property type="project" value="InterPro"/>
</dbReference>
<dbReference type="InterPro" id="IPR043128">
    <property type="entry name" value="Rev_trsase/Diguanyl_cyclase"/>
</dbReference>
<keyword evidence="1" id="KW-0472">Membrane</keyword>
<evidence type="ECO:0000259" key="3">
    <source>
        <dbReference type="PROSITE" id="PS50887"/>
    </source>
</evidence>
<evidence type="ECO:0000256" key="1">
    <source>
        <dbReference type="SAM" id="Phobius"/>
    </source>
</evidence>
<dbReference type="SUPFAM" id="SSF141868">
    <property type="entry name" value="EAL domain-like"/>
    <property type="match status" value="1"/>
</dbReference>
<dbReference type="Proteomes" id="UP000286976">
    <property type="component" value="Unassembled WGS sequence"/>
</dbReference>
<proteinExistence type="predicted"/>
<dbReference type="OrthoDB" id="6231285at2"/>
<feature type="transmembrane region" description="Helical" evidence="1">
    <location>
        <begin position="392"/>
        <end position="413"/>
    </location>
</feature>
<feature type="transmembrane region" description="Helical" evidence="1">
    <location>
        <begin position="42"/>
        <end position="61"/>
    </location>
</feature>
<dbReference type="PROSITE" id="PS50887">
    <property type="entry name" value="GGDEF"/>
    <property type="match status" value="1"/>
</dbReference>
<dbReference type="InterPro" id="IPR001633">
    <property type="entry name" value="EAL_dom"/>
</dbReference>
<name>A0A432XA66_9GAMM</name>
<feature type="transmembrane region" description="Helical" evidence="1">
    <location>
        <begin position="73"/>
        <end position="94"/>
    </location>
</feature>
<dbReference type="Gene3D" id="3.30.70.270">
    <property type="match status" value="1"/>
</dbReference>
<protein>
    <submittedName>
        <fullName evidence="4">Bifunctional diguanylate cyclase/phosphodiesterase</fullName>
    </submittedName>
</protein>
<dbReference type="Gene3D" id="3.20.20.450">
    <property type="entry name" value="EAL domain"/>
    <property type="match status" value="1"/>
</dbReference>
<dbReference type="EMBL" id="PIPQ01000001">
    <property type="protein sequence ID" value="RUO44131.1"/>
    <property type="molecule type" value="Genomic_DNA"/>
</dbReference>
<keyword evidence="1" id="KW-1133">Transmembrane helix</keyword>
<dbReference type="InterPro" id="IPR035919">
    <property type="entry name" value="EAL_sf"/>
</dbReference>
<dbReference type="SMART" id="SM00267">
    <property type="entry name" value="GGDEF"/>
    <property type="match status" value="1"/>
</dbReference>
<feature type="domain" description="EAL" evidence="2">
    <location>
        <begin position="591"/>
        <end position="841"/>
    </location>
</feature>
<evidence type="ECO:0000259" key="2">
    <source>
        <dbReference type="PROSITE" id="PS50883"/>
    </source>
</evidence>
<reference evidence="4 5" key="1">
    <citation type="journal article" date="2011" name="Front. Microbiol.">
        <title>Genomic signatures of strain selection and enhancement in Bacillus atrophaeus var. globigii, a historical biowarfare simulant.</title>
        <authorList>
            <person name="Gibbons H.S."/>
            <person name="Broomall S.M."/>
            <person name="McNew L.A."/>
            <person name="Daligault H."/>
            <person name="Chapman C."/>
            <person name="Bruce D."/>
            <person name="Karavis M."/>
            <person name="Krepps M."/>
            <person name="McGregor P.A."/>
            <person name="Hong C."/>
            <person name="Park K.H."/>
            <person name="Akmal A."/>
            <person name="Feldman A."/>
            <person name="Lin J.S."/>
            <person name="Chang W.E."/>
            <person name="Higgs B.W."/>
            <person name="Demirev P."/>
            <person name="Lindquist J."/>
            <person name="Liem A."/>
            <person name="Fochler E."/>
            <person name="Read T.D."/>
            <person name="Tapia R."/>
            <person name="Johnson S."/>
            <person name="Bishop-Lilly K.A."/>
            <person name="Detter C."/>
            <person name="Han C."/>
            <person name="Sozhamannan S."/>
            <person name="Rosenzweig C.N."/>
            <person name="Skowronski E.W."/>
        </authorList>
    </citation>
    <scope>NUCLEOTIDE SEQUENCE [LARGE SCALE GENOMIC DNA]</scope>
    <source>
        <strain evidence="4 5">AIT1</strain>
    </source>
</reference>
<comment type="caution">
    <text evidence="4">The sequence shown here is derived from an EMBL/GenBank/DDBJ whole genome shotgun (WGS) entry which is preliminary data.</text>
</comment>
<dbReference type="InterPro" id="IPR029787">
    <property type="entry name" value="Nucleotide_cyclase"/>
</dbReference>
<organism evidence="4 5">
    <name type="scientific">Aliidiomarina taiwanensis</name>
    <dbReference type="NCBI Taxonomy" id="946228"/>
    <lineage>
        <taxon>Bacteria</taxon>
        <taxon>Pseudomonadati</taxon>
        <taxon>Pseudomonadota</taxon>
        <taxon>Gammaproteobacteria</taxon>
        <taxon>Alteromonadales</taxon>
        <taxon>Idiomarinaceae</taxon>
        <taxon>Aliidiomarina</taxon>
    </lineage>
</organism>
<dbReference type="Pfam" id="PF00990">
    <property type="entry name" value="GGDEF"/>
    <property type="match status" value="1"/>
</dbReference>
<feature type="domain" description="GGDEF" evidence="3">
    <location>
        <begin position="450"/>
        <end position="582"/>
    </location>
</feature>
<dbReference type="SUPFAM" id="SSF55073">
    <property type="entry name" value="Nucleotide cyclase"/>
    <property type="match status" value="1"/>
</dbReference>
<accession>A0A432XA66</accession>
<dbReference type="AlphaFoldDB" id="A0A432XA66"/>
<dbReference type="CDD" id="cd01949">
    <property type="entry name" value="GGDEF"/>
    <property type="match status" value="1"/>
</dbReference>
<dbReference type="CDD" id="cd01948">
    <property type="entry name" value="EAL"/>
    <property type="match status" value="1"/>
</dbReference>
<sequence length="843" mass="95015">MSVFFSRTAANTLYLGFIYVYFVVAILSLVEKLFFSLELMPIIPFPSGLVAFALGLLLLVLKPVTFPQKAKPLGYVLIVTGLALLAHFQINIWGEPNTRWLWIHANGFITSLNALLVLSLLCAVTIKVFNTEERAHAGKVARRIMFVMILLGFGLWHLSGIKNVERETINAKSKVHLLETMVNRNVAKYSAALGRIKARLDIMNEDDFHKLIAVDFTIYTADYEAIEGLTLLNTELEPVKATPFAERFIQKGILDDPDVQAWLRRPSESIKYGTTAATLSADVPIIMFSFFINKNSEERYQVLALLNVDQLIDSDYLGYLDAYAAYVEISKNIYFSLNAQNKFYPDLNALMAEYDHFIVEPIQFMNRLNFKMYTYIEDYSALNNAAKTEQGIIWFTLIFVFIYTFATDSVYLLRKQSEKLYTTAHFDDLTGLMRRDALTEKIKELQKQRKTTAIVFLNLDGFSAVNNSVGHTLGDQVLVMVARRLEAHAARAEAISRFGNDEFLLLYCDISEEDLIVEVTQVMQALAEIYPLGEVDVHLTVSAGIAVSTQGEANHKLILQQADIAMDYAKQQGGNQLSFYRSAMDERHQRMVEIRGALQKAINNGDIEVFYQPIHGLSDGRIAAVESLARWKNDDRYISPAVFIPVAEQTGQIHQVGELVLERALNDMRDNPEFADLGVSINFSPQQLQQTGFVRKLSAKVRNKGLLPEQITVEITETVMSEKGSIEGILKALMAEGFNVAIDDFGTGFSSLSYLSRQPANIIKIDREFTFDTEVPGQKRSLLEAIIKVCMELDKRVVIEGVEQEGLIHYLQGIDEVFVQGFYFSKPLPLAELKAYVNAHKTS</sequence>
<gene>
    <name evidence="4" type="ORF">CWE15_02890</name>
</gene>
<dbReference type="InterPro" id="IPR000160">
    <property type="entry name" value="GGDEF_dom"/>
</dbReference>
<dbReference type="PROSITE" id="PS50883">
    <property type="entry name" value="EAL"/>
    <property type="match status" value="1"/>
</dbReference>